<evidence type="ECO:0000256" key="8">
    <source>
        <dbReference type="SAM" id="Coils"/>
    </source>
</evidence>
<dbReference type="CDD" id="cd01285">
    <property type="entry name" value="nucleoside_deaminase"/>
    <property type="match status" value="1"/>
</dbReference>
<keyword evidence="12" id="KW-1185">Reference proteome</keyword>
<dbReference type="GO" id="GO:0008270">
    <property type="term" value="F:zinc ion binding"/>
    <property type="evidence" value="ECO:0007669"/>
    <property type="project" value="InterPro"/>
</dbReference>
<dbReference type="InterPro" id="IPR016192">
    <property type="entry name" value="APOBEC/CMP_deaminase_Zn-bd"/>
</dbReference>
<dbReference type="GO" id="GO:0016787">
    <property type="term" value="F:hydrolase activity"/>
    <property type="evidence" value="ECO:0007669"/>
    <property type="project" value="InterPro"/>
</dbReference>
<evidence type="ECO:0000256" key="3">
    <source>
        <dbReference type="ARBA" id="ARBA00022723"/>
    </source>
</evidence>
<keyword evidence="7" id="KW-1015">Disulfide bond</keyword>
<dbReference type="InterPro" id="IPR016193">
    <property type="entry name" value="Cytidine_deaminase-like"/>
</dbReference>
<evidence type="ECO:0000256" key="9">
    <source>
        <dbReference type="SAM" id="MobiDB-lite"/>
    </source>
</evidence>
<evidence type="ECO:0000313" key="12">
    <source>
        <dbReference type="Proteomes" id="UP000649617"/>
    </source>
</evidence>
<dbReference type="Pfam" id="PF00383">
    <property type="entry name" value="dCMP_cyt_deam_1"/>
    <property type="match status" value="1"/>
</dbReference>
<dbReference type="Gene3D" id="2.10.250.10">
    <property type="entry name" value="Calreticulin/calnexin, P domain"/>
    <property type="match status" value="1"/>
</dbReference>
<dbReference type="GO" id="GO:0005509">
    <property type="term" value="F:calcium ion binding"/>
    <property type="evidence" value="ECO:0007669"/>
    <property type="project" value="InterPro"/>
</dbReference>
<dbReference type="OrthoDB" id="408702at2759"/>
<dbReference type="GO" id="GO:0005789">
    <property type="term" value="C:endoplasmic reticulum membrane"/>
    <property type="evidence" value="ECO:0007669"/>
    <property type="project" value="TreeGrafter"/>
</dbReference>
<keyword evidence="8" id="KW-0175">Coiled coil</keyword>
<dbReference type="Gene3D" id="2.60.120.200">
    <property type="match status" value="1"/>
</dbReference>
<evidence type="ECO:0000259" key="10">
    <source>
        <dbReference type="PROSITE" id="PS51747"/>
    </source>
</evidence>
<dbReference type="InterPro" id="IPR001580">
    <property type="entry name" value="Calret/calnex"/>
</dbReference>
<feature type="region of interest" description="Disordered" evidence="9">
    <location>
        <begin position="435"/>
        <end position="728"/>
    </location>
</feature>
<comment type="similarity">
    <text evidence="2">Belongs to the calreticulin family.</text>
</comment>
<dbReference type="PRINTS" id="PR00626">
    <property type="entry name" value="CALRETICULIN"/>
</dbReference>
<feature type="compositionally biased region" description="Basic and acidic residues" evidence="9">
    <location>
        <begin position="493"/>
        <end position="532"/>
    </location>
</feature>
<evidence type="ECO:0000313" key="11">
    <source>
        <dbReference type="EMBL" id="CAE7298627.1"/>
    </source>
</evidence>
<dbReference type="PROSITE" id="PS00804">
    <property type="entry name" value="CALRETICULIN_2"/>
    <property type="match status" value="1"/>
</dbReference>
<dbReference type="InterPro" id="IPR013320">
    <property type="entry name" value="ConA-like_dom_sf"/>
</dbReference>
<dbReference type="PANTHER" id="PTHR11073">
    <property type="entry name" value="CALRETICULIN AND CALNEXIN"/>
    <property type="match status" value="1"/>
</dbReference>
<sequence>MTRLSKRGFGNQAEVHFHETFDGSWESRWVNSQLPGTAPFEWSAGKWFANESQQRGLRTTGALRRHAISAKLLQNFTNRGRDLVLQFTVKHENEDMSFCGGGYVKLMGSDLDQKSFGPDTAYKIMFGPDICGFQTSAVHLIFNWQGRYLHRSPEIPLEYDDRDAFTHIFTLLLKPDNTYKVYIDMKEKSSGELHDYWAFPNKTIDDPTDRKPEDWVETRRIVDPEIKKPENWVDTQLVPDSTAWKPPEWDDEEDGVFEAPLIENPLYQGPWFPAMVDNPEFRGHWRPRQRGNPDYEEEVYSYTDLGAVGFDLWTVHEGSVFDNLLLCDSLDFAKSEAAKLQELFSKEREARRKWKEQDAGEEAPGTCLSFELDTERLARERKEQQAAEAAALSLMWGFGNFAEERKRNVCRERQEEKRREREREIEEKQALEREAAANRRAAGGAGAGAGAAAGDRRRGGDVQSSRDDWRKRGEQEDGPRRPAAGGRTGPSSRADEDNWRRPAADEPRADAAPERKEPWRPSRAKGEGRDGENPGPWRPSRAKGEGREEREEPKGGSKGGGARGEDEGSWRRPAGGGRVDNADSWRRDDGPRRQGSQREDDGGFRRSDSRREEKPADDGPRRAPPREDTWAPAREERPAPAPEPAAPEPAAGGGEDDEGWSNVVAGKKKRGKAAGGGEAPAEPQESEWRTQGPRRGSGKGNGNAGGEEQTRGICKSGPSGTKSQTADIRISDSYAKNSNIAKSFKDDRGWSNSWQGKQVTVESVASQSAAILQAVLVGSLKKLGLDIESFKELGPLAAAGLEATRLALERASESLVSSRIPISGAAVERMDNAKLRVIAVGHNGRIPPAGKRLDNGYPTDHGETGAIRTIPDVSAVNWDKVVFATSLSPCVMCTSALTWLWKLGLRHVVIAESSSFSGGASALAKLEGMNIVNLSNSYAQSMMKTFATRFPWDWAADIGEVPPGDLGLSRRLQENWELRIFVNKITEALQKIGHHAAVINAKGEIIASAADERKESGGNETCAAVMLAMGRAGSATNLREAIIFFMGATAELQDFGPVAAGACQLFRPAMVVTTGSASAELVEQLAAHQVKKKHPFHLDRHTHHHAKVVDTADYRADAAAFFAKVKDLPVEERCPELKRMTLDQVHQQWHKYLAETDNNARKLSGKKKQEAFYDLHFSFNDMLAETPVLVTGHVPKQLGWQAATHWGKDELAKRMGSLPWQKFTFNYPDWLIGMEQWESLDDYVSHNESSQNIFLFASEGGCKEEDAKLKHSVDAIREQFAPSPEFAFGPEECMAIVAIDALGSSHGFHSHDPVWNVQVEGHKMPLAV</sequence>
<accession>A0A812N6S0</accession>
<dbReference type="InterPro" id="IPR002125">
    <property type="entry name" value="CMP_dCMP_dom"/>
</dbReference>
<feature type="compositionally biased region" description="Basic and acidic residues" evidence="9">
    <location>
        <begin position="580"/>
        <end position="638"/>
    </location>
</feature>
<dbReference type="InterPro" id="IPR009033">
    <property type="entry name" value="Calreticulin/calnexin_P_dom_sf"/>
</dbReference>
<dbReference type="Proteomes" id="UP000649617">
    <property type="component" value="Unassembled WGS sequence"/>
</dbReference>
<keyword evidence="6" id="KW-0143">Chaperone</keyword>
<dbReference type="GO" id="GO:0036503">
    <property type="term" value="P:ERAD pathway"/>
    <property type="evidence" value="ECO:0007669"/>
    <property type="project" value="TreeGrafter"/>
</dbReference>
<evidence type="ECO:0000256" key="7">
    <source>
        <dbReference type="PIRSR" id="PIRSR601580-3"/>
    </source>
</evidence>
<feature type="compositionally biased region" description="Basic and acidic residues" evidence="9">
    <location>
        <begin position="454"/>
        <end position="480"/>
    </location>
</feature>
<dbReference type="GO" id="GO:0006457">
    <property type="term" value="P:protein folding"/>
    <property type="evidence" value="ECO:0007669"/>
    <property type="project" value="InterPro"/>
</dbReference>
<evidence type="ECO:0000256" key="6">
    <source>
        <dbReference type="ARBA" id="ARBA00023186"/>
    </source>
</evidence>
<feature type="compositionally biased region" description="Basic and acidic residues" evidence="9">
    <location>
        <begin position="542"/>
        <end position="555"/>
    </location>
</feature>
<comment type="subcellular location">
    <subcellularLocation>
        <location evidence="1">Endoplasmic reticulum</location>
    </subcellularLocation>
</comment>
<reference evidence="11" key="1">
    <citation type="submission" date="2021-02" db="EMBL/GenBank/DDBJ databases">
        <authorList>
            <person name="Dougan E. K."/>
            <person name="Rhodes N."/>
            <person name="Thang M."/>
            <person name="Chan C."/>
        </authorList>
    </citation>
    <scope>NUCLEOTIDE SEQUENCE</scope>
</reference>
<dbReference type="SUPFAM" id="SSF49899">
    <property type="entry name" value="Concanavalin A-like lectins/glucanases"/>
    <property type="match status" value="1"/>
</dbReference>
<dbReference type="PROSITE" id="PS00903">
    <property type="entry name" value="CYT_DCMP_DEAMINASES_1"/>
    <property type="match status" value="1"/>
</dbReference>
<dbReference type="GO" id="GO:0051082">
    <property type="term" value="F:unfolded protein binding"/>
    <property type="evidence" value="ECO:0007669"/>
    <property type="project" value="InterPro"/>
</dbReference>
<dbReference type="Pfam" id="PF00262">
    <property type="entry name" value="Calreticulin"/>
    <property type="match status" value="2"/>
</dbReference>
<dbReference type="PROSITE" id="PS51747">
    <property type="entry name" value="CYT_DCMP_DEAMINASES_2"/>
    <property type="match status" value="1"/>
</dbReference>
<comment type="caution">
    <text evidence="11">The sequence shown here is derived from an EMBL/GenBank/DDBJ whole genome shotgun (WGS) entry which is preliminary data.</text>
</comment>
<keyword evidence="4" id="KW-0256">Endoplasmic reticulum</keyword>
<evidence type="ECO:0000256" key="5">
    <source>
        <dbReference type="ARBA" id="ARBA00022833"/>
    </source>
</evidence>
<gene>
    <name evidence="11" type="ORF">SPIL2461_LOCUS6736</name>
</gene>
<dbReference type="SUPFAM" id="SSF63887">
    <property type="entry name" value="P-domain of calnexin/calreticulin"/>
    <property type="match status" value="1"/>
</dbReference>
<keyword evidence="5" id="KW-0862">Zinc</keyword>
<evidence type="ECO:0000256" key="2">
    <source>
        <dbReference type="ARBA" id="ARBA00010983"/>
    </source>
</evidence>
<feature type="coiled-coil region" evidence="8">
    <location>
        <begin position="330"/>
        <end position="357"/>
    </location>
</feature>
<name>A0A812N6S0_SYMPI</name>
<feature type="domain" description="CMP/dCMP-type deaminase" evidence="10">
    <location>
        <begin position="798"/>
        <end position="922"/>
    </location>
</feature>
<proteinExistence type="inferred from homology"/>
<protein>
    <recommendedName>
        <fullName evidence="10">CMP/dCMP-type deaminase domain-containing protein</fullName>
    </recommendedName>
</protein>
<dbReference type="InterPro" id="IPR018124">
    <property type="entry name" value="Calret/calnex_CS"/>
</dbReference>
<dbReference type="Gene3D" id="3.40.140.10">
    <property type="entry name" value="Cytidine Deaminase, domain 2"/>
    <property type="match status" value="1"/>
</dbReference>
<dbReference type="EMBL" id="CAJNIZ010010335">
    <property type="protein sequence ID" value="CAE7298627.1"/>
    <property type="molecule type" value="Genomic_DNA"/>
</dbReference>
<keyword evidence="3" id="KW-0479">Metal-binding</keyword>
<feature type="disulfide bond" evidence="7">
    <location>
        <begin position="99"/>
        <end position="131"/>
    </location>
</feature>
<dbReference type="SUPFAM" id="SSF53927">
    <property type="entry name" value="Cytidine deaminase-like"/>
    <property type="match status" value="1"/>
</dbReference>
<organism evidence="11 12">
    <name type="scientific">Symbiodinium pilosum</name>
    <name type="common">Dinoflagellate</name>
    <dbReference type="NCBI Taxonomy" id="2952"/>
    <lineage>
        <taxon>Eukaryota</taxon>
        <taxon>Sar</taxon>
        <taxon>Alveolata</taxon>
        <taxon>Dinophyceae</taxon>
        <taxon>Suessiales</taxon>
        <taxon>Symbiodiniaceae</taxon>
        <taxon>Symbiodinium</taxon>
    </lineage>
</organism>
<evidence type="ECO:0000256" key="4">
    <source>
        <dbReference type="ARBA" id="ARBA00022824"/>
    </source>
</evidence>
<evidence type="ECO:0000256" key="1">
    <source>
        <dbReference type="ARBA" id="ARBA00004240"/>
    </source>
</evidence>